<evidence type="ECO:0000256" key="1">
    <source>
        <dbReference type="PROSITE-ProRule" id="PRU00176"/>
    </source>
</evidence>
<reference evidence="4" key="1">
    <citation type="journal article" date="2022" name="Int. J. Mol. Sci.">
        <title>Draft Genome of Tanacetum Coccineum: Genomic Comparison of Closely Related Tanacetum-Family Plants.</title>
        <authorList>
            <person name="Yamashiro T."/>
            <person name="Shiraishi A."/>
            <person name="Nakayama K."/>
            <person name="Satake H."/>
        </authorList>
    </citation>
    <scope>NUCLEOTIDE SEQUENCE</scope>
</reference>
<name>A0ABQ5GHF2_9ASTR</name>
<dbReference type="Pfam" id="PF00076">
    <property type="entry name" value="RRM_1"/>
    <property type="match status" value="1"/>
</dbReference>
<dbReference type="SMART" id="SM00360">
    <property type="entry name" value="RRM"/>
    <property type="match status" value="1"/>
</dbReference>
<dbReference type="Gene3D" id="3.60.10.10">
    <property type="entry name" value="Endonuclease/exonuclease/phosphatase"/>
    <property type="match status" value="1"/>
</dbReference>
<dbReference type="InterPro" id="IPR035979">
    <property type="entry name" value="RBD_domain_sf"/>
</dbReference>
<dbReference type="InterPro" id="IPR012677">
    <property type="entry name" value="Nucleotide-bd_a/b_plait_sf"/>
</dbReference>
<dbReference type="Pfam" id="PF00078">
    <property type="entry name" value="RVT_1"/>
    <property type="match status" value="1"/>
</dbReference>
<accession>A0ABQ5GHF2</accession>
<dbReference type="PANTHER" id="PTHR33116:SF79">
    <property type="entry name" value="REVERSE TRANSCRIPTASE DOMAIN, ZINC FINGER, CCHC-TYPE-RELATED"/>
    <property type="match status" value="1"/>
</dbReference>
<feature type="compositionally biased region" description="Basic and acidic residues" evidence="2">
    <location>
        <begin position="1250"/>
        <end position="1272"/>
    </location>
</feature>
<keyword evidence="1" id="KW-0694">RNA-binding</keyword>
<feature type="compositionally biased region" description="Acidic residues" evidence="2">
    <location>
        <begin position="203"/>
        <end position="217"/>
    </location>
</feature>
<dbReference type="GO" id="GO:0003964">
    <property type="term" value="F:RNA-directed DNA polymerase activity"/>
    <property type="evidence" value="ECO:0007669"/>
    <property type="project" value="UniProtKB-KW"/>
</dbReference>
<organism evidence="4 5">
    <name type="scientific">Tanacetum coccineum</name>
    <dbReference type="NCBI Taxonomy" id="301880"/>
    <lineage>
        <taxon>Eukaryota</taxon>
        <taxon>Viridiplantae</taxon>
        <taxon>Streptophyta</taxon>
        <taxon>Embryophyta</taxon>
        <taxon>Tracheophyta</taxon>
        <taxon>Spermatophyta</taxon>
        <taxon>Magnoliopsida</taxon>
        <taxon>eudicotyledons</taxon>
        <taxon>Gunneridae</taxon>
        <taxon>Pentapetalae</taxon>
        <taxon>asterids</taxon>
        <taxon>campanulids</taxon>
        <taxon>Asterales</taxon>
        <taxon>Asteraceae</taxon>
        <taxon>Asteroideae</taxon>
        <taxon>Anthemideae</taxon>
        <taxon>Anthemidinae</taxon>
        <taxon>Tanacetum</taxon>
    </lineage>
</organism>
<dbReference type="Pfam" id="PF13966">
    <property type="entry name" value="zf-RVT"/>
    <property type="match status" value="1"/>
</dbReference>
<feature type="region of interest" description="Disordered" evidence="2">
    <location>
        <begin position="203"/>
        <end position="297"/>
    </location>
</feature>
<keyword evidence="4" id="KW-0548">Nucleotidyltransferase</keyword>
<feature type="region of interest" description="Disordered" evidence="2">
    <location>
        <begin position="1250"/>
        <end position="1286"/>
    </location>
</feature>
<keyword evidence="4" id="KW-0808">Transferase</keyword>
<dbReference type="SUPFAM" id="SSF56219">
    <property type="entry name" value="DNase I-like"/>
    <property type="match status" value="1"/>
</dbReference>
<sequence length="1286" mass="146129">MRDSRSKEDDVLKISTSIFVTNFPEKFSAKDLWEACSQYGKVIDSYIPNRRTKSGMRFGFVRFIKTHDVERLINNLCTIWIGSFKIHANIAKFQRLRFNKNDSQSSKQPQNTLNPKEVRNDSGRNWNSYSYANVVQTGSQHHVVKEDKPAIMYICFSRKRVCIKTKIQENILETLKIIIQGKVFWIRANEAYGWVPDFVEDEESDCHTDEEESDGELQENNKKSRNLATMEGDSDVEEVPNTVFEQTQPQDHQEDPKDNQSDIHSEDPFNLYDILNKKKPSNSGCTSPDENPKYPPGFTPLVSVDTFLKNAGEMNGKKEIHDKGAQKENLSATNSKEVREESVCSGHFKHTEIPRSGGSILQVMDDLVKMNLMSLNIQGLAQKAKKDWVKELCIKNKSFSGQFGSMDAQCGDVIIMGDFNEVRREEERRGSTFNVRGANFFNSFIANAGLEEVPLGGSPFTWSHKSGAKMSKLDRFLISEGLLTTYPGLSAVPLDRYLSDHRPILLREAHVNYGPIKKDKDRSQKKNLKDELAAIDAFLDKGEGTSTTRETRSFVLNSVNDLDKLEAIELAQKAKIKWAIEGDENSKYYHGILNKKRNQLAIRGILADGVWVENPDDVKNEFLSHFSNRFDLPESPRIQLDMDFPNVLSPEQQADLECNVSRDEVKRAVWDCGVDKSPGPDGFTFGFYRRYWSLIENDVVAAVCHFFQHGDFPKGGNPCFISLIPKVHDANMVKDFRPITLIRSVYKIISKILANRLVGTLGNLVNEVQSAFVANRQILDGSFIINELVQWCKRKKKHSMIFKVDFEKAYDSVRWDYMNDVLSKIGSATIKTPFSYLGSTIGGNMSQIKSWEEIIKKVETQLSKWKLKTLSIGGRLTLLKSVLGSIPIYHMSLFKVPKTVLRRLEAIMCRFLHGNDNTSRKPTWLNWNKVLASNQKGGLGVSSFFALNRALIFKWVWRFRSQNSSLWAKVIKSIHGIDGKLDSTAGHHQSLIWVDIVREVHALKRLGIDLADFIRRKVGDGEIYALASCKTDSVASMLSRDLFSQSFRRAPRGGEEQSQLNALLSDIEDVQLANLSDRWIWTLEGSGEFSVASIRRLIDKHLLPDVASKTRWLTEVPIKINIHAWKVKLDGLPSRLNISKRGISIDSILCPSCELAVESSSHTFFQCKIATDLFRLITQWWDVSFVDLSSYEEALGVVTAHWRHSDVVWRHVTPSKSDSSGRMTITIVTTPVNVIGAPVTNMEIGKSSRIDDEVVQDQRQRDDNDLQDESKINPRKKRLILEEERG</sequence>
<dbReference type="Pfam" id="PF03372">
    <property type="entry name" value="Exo_endo_phos"/>
    <property type="match status" value="1"/>
</dbReference>
<dbReference type="InterPro" id="IPR000504">
    <property type="entry name" value="RRM_dom"/>
</dbReference>
<keyword evidence="4" id="KW-0695">RNA-directed DNA polymerase</keyword>
<feature type="compositionally biased region" description="Basic and acidic residues" evidence="2">
    <location>
        <begin position="251"/>
        <end position="267"/>
    </location>
</feature>
<dbReference type="SUPFAM" id="SSF54928">
    <property type="entry name" value="RNA-binding domain, RBD"/>
    <property type="match status" value="1"/>
</dbReference>
<evidence type="ECO:0000256" key="2">
    <source>
        <dbReference type="SAM" id="MobiDB-lite"/>
    </source>
</evidence>
<dbReference type="InterPro" id="IPR036691">
    <property type="entry name" value="Endo/exonu/phosph_ase_sf"/>
</dbReference>
<protein>
    <submittedName>
        <fullName evidence="4">RNA-directed DNA polymerase, eukaryota, reverse transcriptase zinc-binding domain protein</fullName>
    </submittedName>
</protein>
<feature type="compositionally biased region" description="Basic and acidic residues" evidence="2">
    <location>
        <begin position="317"/>
        <end position="326"/>
    </location>
</feature>
<feature type="compositionally biased region" description="Polar residues" evidence="2">
    <location>
        <begin position="101"/>
        <end position="114"/>
    </location>
</feature>
<proteinExistence type="predicted"/>
<evidence type="ECO:0000313" key="5">
    <source>
        <dbReference type="Proteomes" id="UP001151760"/>
    </source>
</evidence>
<dbReference type="PANTHER" id="PTHR33116">
    <property type="entry name" value="REVERSE TRANSCRIPTASE ZINC-BINDING DOMAIN-CONTAINING PROTEIN-RELATED-RELATED"/>
    <property type="match status" value="1"/>
</dbReference>
<dbReference type="InterPro" id="IPR026960">
    <property type="entry name" value="RVT-Znf"/>
</dbReference>
<feature type="region of interest" description="Disordered" evidence="2">
    <location>
        <begin position="101"/>
        <end position="121"/>
    </location>
</feature>
<keyword evidence="5" id="KW-1185">Reference proteome</keyword>
<evidence type="ECO:0000313" key="4">
    <source>
        <dbReference type="EMBL" id="GJT75163.1"/>
    </source>
</evidence>
<dbReference type="InterPro" id="IPR000477">
    <property type="entry name" value="RT_dom"/>
</dbReference>
<dbReference type="Gene3D" id="3.30.70.330">
    <property type="match status" value="1"/>
</dbReference>
<comment type="caution">
    <text evidence="4">The sequence shown here is derived from an EMBL/GenBank/DDBJ whole genome shotgun (WGS) entry which is preliminary data.</text>
</comment>
<feature type="domain" description="RRM" evidence="3">
    <location>
        <begin position="16"/>
        <end position="93"/>
    </location>
</feature>
<gene>
    <name evidence="4" type="ORF">Tco_1041888</name>
</gene>
<dbReference type="Proteomes" id="UP001151760">
    <property type="component" value="Unassembled WGS sequence"/>
</dbReference>
<dbReference type="PROSITE" id="PS50102">
    <property type="entry name" value="RRM"/>
    <property type="match status" value="1"/>
</dbReference>
<dbReference type="EMBL" id="BQNB010018507">
    <property type="protein sequence ID" value="GJT75163.1"/>
    <property type="molecule type" value="Genomic_DNA"/>
</dbReference>
<evidence type="ECO:0000259" key="3">
    <source>
        <dbReference type="PROSITE" id="PS50102"/>
    </source>
</evidence>
<dbReference type="InterPro" id="IPR005135">
    <property type="entry name" value="Endo/exonuclease/phosphatase"/>
</dbReference>
<dbReference type="CDD" id="cd01650">
    <property type="entry name" value="RT_nLTR_like"/>
    <property type="match status" value="1"/>
</dbReference>
<feature type="region of interest" description="Disordered" evidence="2">
    <location>
        <begin position="317"/>
        <end position="338"/>
    </location>
</feature>
<dbReference type="CDD" id="cd00590">
    <property type="entry name" value="RRM_SF"/>
    <property type="match status" value="1"/>
</dbReference>
<reference evidence="4" key="2">
    <citation type="submission" date="2022-01" db="EMBL/GenBank/DDBJ databases">
        <authorList>
            <person name="Yamashiro T."/>
            <person name="Shiraishi A."/>
            <person name="Satake H."/>
            <person name="Nakayama K."/>
        </authorList>
    </citation>
    <scope>NUCLEOTIDE SEQUENCE</scope>
</reference>